<sequence length="200" mass="21573">MTAAAQKKSADAARAGSSFVALLRGINVGGRNPIRMPELVACFEEAGYADVGTYLQSGNVLFSADGKKGPKLEAAVEAMLEERFGTPLLVVIRSRDELAQTIDAAPADHGSPKLRSDIYFLKHPLTAKEALAAMPELREGVDSVAPGPGAIYFSRVAAKATKTRIQKFMAMPIFQQITVRTWRTSVRLLEKLDAADAARR</sequence>
<evidence type="ECO:0000313" key="1">
    <source>
        <dbReference type="EMBL" id="RZS64563.1"/>
    </source>
</evidence>
<proteinExistence type="predicted"/>
<dbReference type="SUPFAM" id="SSF160379">
    <property type="entry name" value="SP0830-like"/>
    <property type="match status" value="1"/>
</dbReference>
<dbReference type="InterPro" id="IPR012545">
    <property type="entry name" value="DUF1697"/>
</dbReference>
<dbReference type="Gene3D" id="3.30.70.1260">
    <property type="entry name" value="bacterial protein sp0830 like"/>
    <property type="match status" value="1"/>
</dbReference>
<dbReference type="PIRSF" id="PIRSF008502">
    <property type="entry name" value="UCP008502"/>
    <property type="match status" value="1"/>
</dbReference>
<dbReference type="Pfam" id="PF08002">
    <property type="entry name" value="DUF1697"/>
    <property type="match status" value="1"/>
</dbReference>
<dbReference type="Proteomes" id="UP000293289">
    <property type="component" value="Unassembled WGS sequence"/>
</dbReference>
<name>A0A4Q7MBC1_9MICO</name>
<keyword evidence="2" id="KW-1185">Reference proteome</keyword>
<dbReference type="PANTHER" id="PTHR36439">
    <property type="entry name" value="BLL4334 PROTEIN"/>
    <property type="match status" value="1"/>
</dbReference>
<dbReference type="RefSeq" id="WP_130353777.1">
    <property type="nucleotide sequence ID" value="NZ_SGWY01000003.1"/>
</dbReference>
<dbReference type="AlphaFoldDB" id="A0A4Q7MBC1"/>
<organism evidence="1 2">
    <name type="scientific">Agromyces ramosus</name>
    <dbReference type="NCBI Taxonomy" id="33879"/>
    <lineage>
        <taxon>Bacteria</taxon>
        <taxon>Bacillati</taxon>
        <taxon>Actinomycetota</taxon>
        <taxon>Actinomycetes</taxon>
        <taxon>Micrococcales</taxon>
        <taxon>Microbacteriaceae</taxon>
        <taxon>Agromyces</taxon>
    </lineage>
</organism>
<dbReference type="PANTHER" id="PTHR36439:SF1">
    <property type="entry name" value="DUF1697 DOMAIN-CONTAINING PROTEIN"/>
    <property type="match status" value="1"/>
</dbReference>
<gene>
    <name evidence="1" type="ORF">EV187_2950</name>
</gene>
<dbReference type="OrthoDB" id="9806494at2"/>
<dbReference type="EMBL" id="SGWY01000003">
    <property type="protein sequence ID" value="RZS64563.1"/>
    <property type="molecule type" value="Genomic_DNA"/>
</dbReference>
<comment type="caution">
    <text evidence="1">The sequence shown here is derived from an EMBL/GenBank/DDBJ whole genome shotgun (WGS) entry which is preliminary data.</text>
</comment>
<accession>A0A4Q7MBC1</accession>
<evidence type="ECO:0000313" key="2">
    <source>
        <dbReference type="Proteomes" id="UP000293289"/>
    </source>
</evidence>
<reference evidence="1 2" key="1">
    <citation type="submission" date="2019-02" db="EMBL/GenBank/DDBJ databases">
        <title>Genomic Encyclopedia of Type Strains, Phase IV (KMG-IV): sequencing the most valuable type-strain genomes for metagenomic binning, comparative biology and taxonomic classification.</title>
        <authorList>
            <person name="Goeker M."/>
        </authorList>
    </citation>
    <scope>NUCLEOTIDE SEQUENCE [LARGE SCALE GENOMIC DNA]</scope>
    <source>
        <strain evidence="1 2">DSM 43045</strain>
    </source>
</reference>
<dbReference type="Gene3D" id="3.30.70.1280">
    <property type="entry name" value="SP0830-like domains"/>
    <property type="match status" value="1"/>
</dbReference>
<protein>
    <submittedName>
        <fullName evidence="1">Uncharacterized protein (DUF1697 family)</fullName>
    </submittedName>
</protein>